<comment type="caution">
    <text evidence="9">The sequence shown here is derived from an EMBL/GenBank/DDBJ whole genome shotgun (WGS) entry which is preliminary data.</text>
</comment>
<evidence type="ECO:0000256" key="1">
    <source>
        <dbReference type="ARBA" id="ARBA00009913"/>
    </source>
</evidence>
<evidence type="ECO:0000256" key="7">
    <source>
        <dbReference type="PROSITE-ProRule" id="PRU10137"/>
    </source>
</evidence>
<dbReference type="InterPro" id="IPR006120">
    <property type="entry name" value="Resolvase_HTH_dom"/>
</dbReference>
<dbReference type="PANTHER" id="PTHR30461:SF2">
    <property type="entry name" value="SERINE RECOMBINASE PINE-RELATED"/>
    <property type="match status" value="1"/>
</dbReference>
<comment type="similarity">
    <text evidence="1">Belongs to the site-specific recombinase resolvase family.</text>
</comment>
<evidence type="ECO:0000256" key="3">
    <source>
        <dbReference type="ARBA" id="ARBA00023100"/>
    </source>
</evidence>
<dbReference type="PROSITE" id="PS00397">
    <property type="entry name" value="RECOMBINASES_1"/>
    <property type="match status" value="1"/>
</dbReference>
<dbReference type="PANTHER" id="PTHR30461">
    <property type="entry name" value="DNA-INVERTASE FROM LAMBDOID PROPHAGE"/>
    <property type="match status" value="1"/>
</dbReference>
<dbReference type="InterPro" id="IPR006119">
    <property type="entry name" value="Resolv_N"/>
</dbReference>
<dbReference type="Pfam" id="PF02796">
    <property type="entry name" value="HTH_7"/>
    <property type="match status" value="1"/>
</dbReference>
<keyword evidence="10" id="KW-1185">Reference proteome</keyword>
<dbReference type="PROSITE" id="PS51736">
    <property type="entry name" value="RECOMBINASES_3"/>
    <property type="match status" value="1"/>
</dbReference>
<evidence type="ECO:0000313" key="10">
    <source>
        <dbReference type="Proteomes" id="UP000011529"/>
    </source>
</evidence>
<feature type="domain" description="Resolvase/invertase-type recombinase catalytic" evidence="8">
    <location>
        <begin position="1"/>
        <end position="134"/>
    </location>
</feature>
<dbReference type="InterPro" id="IPR009057">
    <property type="entry name" value="Homeodomain-like_sf"/>
</dbReference>
<dbReference type="InterPro" id="IPR006118">
    <property type="entry name" value="Recombinase_CS"/>
</dbReference>
<evidence type="ECO:0000256" key="5">
    <source>
        <dbReference type="ARBA" id="ARBA00023172"/>
    </source>
</evidence>
<dbReference type="SUPFAM" id="SSF46689">
    <property type="entry name" value="Homeodomain-like"/>
    <property type="match status" value="1"/>
</dbReference>
<reference evidence="9" key="1">
    <citation type="submission" date="2012-11" db="EMBL/GenBank/DDBJ databases">
        <title>Permanent draft genomes of Rhodopirellula europaea strain SH398 and 6C.</title>
        <authorList>
            <person name="Richter M."/>
            <person name="Richter-Heitmann T."/>
            <person name="Frank C."/>
            <person name="Harder J."/>
            <person name="Glockner F.O."/>
        </authorList>
    </citation>
    <scope>NUCLEOTIDE SEQUENCE</scope>
    <source>
        <strain evidence="9">6C</strain>
    </source>
</reference>
<protein>
    <submittedName>
        <fullName evidence="9">Resolvase domain-containing protein</fullName>
    </submittedName>
</protein>
<keyword evidence="4" id="KW-0238">DNA-binding</keyword>
<evidence type="ECO:0000259" key="8">
    <source>
        <dbReference type="PROSITE" id="PS51736"/>
    </source>
</evidence>
<name>M2AQT0_9BACT</name>
<dbReference type="PATRIC" id="fig|1263867.3.peg.4472"/>
<dbReference type="RefSeq" id="WP_008659431.1">
    <property type="nucleotide sequence ID" value="NZ_ANMO01000194.1"/>
</dbReference>
<keyword evidence="2" id="KW-0229">DNA integration</keyword>
<dbReference type="SMART" id="SM00857">
    <property type="entry name" value="Resolvase"/>
    <property type="match status" value="1"/>
</dbReference>
<reference evidence="9" key="2">
    <citation type="journal article" date="2013" name="Mar. Genomics">
        <title>Expression of sulfatases in Rhodopirellula baltica and the diversity of sulfatases in the genus Rhodopirellula.</title>
        <authorList>
            <person name="Wegner C.E."/>
            <person name="Richter-Heitmann T."/>
            <person name="Klindworth A."/>
            <person name="Klockow C."/>
            <person name="Richter M."/>
            <person name="Achstetter T."/>
            <person name="Glockner F.O."/>
            <person name="Harder J."/>
        </authorList>
    </citation>
    <scope>NUCLEOTIDE SEQUENCE [LARGE SCALE GENOMIC DNA]</scope>
    <source>
        <strain evidence="9">6C</strain>
    </source>
</reference>
<dbReference type="AlphaFoldDB" id="M2AQT0"/>
<organism evidence="9 10">
    <name type="scientific">Rhodopirellula europaea 6C</name>
    <dbReference type="NCBI Taxonomy" id="1263867"/>
    <lineage>
        <taxon>Bacteria</taxon>
        <taxon>Pseudomonadati</taxon>
        <taxon>Planctomycetota</taxon>
        <taxon>Planctomycetia</taxon>
        <taxon>Pirellulales</taxon>
        <taxon>Pirellulaceae</taxon>
        <taxon>Rhodopirellula</taxon>
    </lineage>
</organism>
<dbReference type="PROSITE" id="PS00398">
    <property type="entry name" value="RECOMBINASES_2"/>
    <property type="match status" value="1"/>
</dbReference>
<keyword evidence="5" id="KW-0233">DNA recombination</keyword>
<dbReference type="GO" id="GO:0000150">
    <property type="term" value="F:DNA strand exchange activity"/>
    <property type="evidence" value="ECO:0007669"/>
    <property type="project" value="UniProtKB-KW"/>
</dbReference>
<feature type="active site" description="O-(5'-phospho-DNA)-serine intermediate" evidence="6 7">
    <location>
        <position position="9"/>
    </location>
</feature>
<dbReference type="FunFam" id="3.40.50.1390:FF:000001">
    <property type="entry name" value="DNA recombinase"/>
    <property type="match status" value="1"/>
</dbReference>
<evidence type="ECO:0000313" key="9">
    <source>
        <dbReference type="EMBL" id="EMB15072.1"/>
    </source>
</evidence>
<accession>M2AQT0</accession>
<proteinExistence type="inferred from homology"/>
<dbReference type="InterPro" id="IPR036162">
    <property type="entry name" value="Resolvase-like_N_sf"/>
</dbReference>
<dbReference type="GO" id="GO:0003677">
    <property type="term" value="F:DNA binding"/>
    <property type="evidence" value="ECO:0007669"/>
    <property type="project" value="UniProtKB-KW"/>
</dbReference>
<dbReference type="Gene3D" id="3.40.50.1390">
    <property type="entry name" value="Resolvase, N-terminal catalytic domain"/>
    <property type="match status" value="1"/>
</dbReference>
<evidence type="ECO:0000256" key="4">
    <source>
        <dbReference type="ARBA" id="ARBA00023125"/>
    </source>
</evidence>
<dbReference type="CDD" id="cd03768">
    <property type="entry name" value="SR_ResInv"/>
    <property type="match status" value="1"/>
</dbReference>
<dbReference type="SUPFAM" id="SSF53041">
    <property type="entry name" value="Resolvase-like"/>
    <property type="match status" value="1"/>
</dbReference>
<dbReference type="Pfam" id="PF00239">
    <property type="entry name" value="Resolvase"/>
    <property type="match status" value="1"/>
</dbReference>
<dbReference type="GO" id="GO:0015074">
    <property type="term" value="P:DNA integration"/>
    <property type="evidence" value="ECO:0007669"/>
    <property type="project" value="UniProtKB-KW"/>
</dbReference>
<evidence type="ECO:0000256" key="2">
    <source>
        <dbReference type="ARBA" id="ARBA00022908"/>
    </source>
</evidence>
<evidence type="ECO:0000256" key="6">
    <source>
        <dbReference type="PIRSR" id="PIRSR606118-50"/>
    </source>
</evidence>
<dbReference type="EMBL" id="ANMO01000194">
    <property type="protein sequence ID" value="EMB15072.1"/>
    <property type="molecule type" value="Genomic_DNA"/>
</dbReference>
<dbReference type="Proteomes" id="UP000011529">
    <property type="component" value="Unassembled WGS sequence"/>
</dbReference>
<sequence>MQIGYARVSTHDQNLDLQRDALEKAGCERVIVDVASGARQDRSGIEQLREQLRPGDVVVVWRLDRLGRSLKHLISLVEEFETLGVGFRSLTEAIDTTTPGGKLFFHIVGALAEFERNIISERTKAGLSAARVRGRLGGRPKKLSEQKQKLLQQLYVSKQHSLREICELMGVSKTTLYAYLKG</sequence>
<keyword evidence="3" id="KW-0230">DNA invertase</keyword>
<dbReference type="Gene3D" id="1.10.10.60">
    <property type="entry name" value="Homeodomain-like"/>
    <property type="match status" value="1"/>
</dbReference>
<dbReference type="InterPro" id="IPR050639">
    <property type="entry name" value="SSR_resolvase"/>
</dbReference>
<gene>
    <name evidence="9" type="ORF">RE6C_04174</name>
</gene>